<feature type="domain" description="JAB" evidence="6">
    <location>
        <begin position="17"/>
        <end position="132"/>
    </location>
</feature>
<accession>A0A6G6GNL5</accession>
<keyword evidence="5" id="KW-0482">Metalloprotease</keyword>
<keyword evidence="2" id="KW-0479">Metal-binding</keyword>
<sequence>MKLYNKHRKVELIIDDELIDKISKSGVEHFPKEFGGFLVGKYSDDFSSLSITDYILPKSYKGGRYLFERSSKGMKSFFSKLFKKKKEYYVGEWHTHPNGSTRFSDTDLNAMINIESSPSVNIRNPVLLILSVSDKQLNQATFYIYDNKKLIPYE</sequence>
<dbReference type="AlphaFoldDB" id="A0A6G6GNL5"/>
<evidence type="ECO:0000256" key="2">
    <source>
        <dbReference type="ARBA" id="ARBA00022723"/>
    </source>
</evidence>
<dbReference type="EMBL" id="CP049057">
    <property type="protein sequence ID" value="QIE59291.1"/>
    <property type="molecule type" value="Genomic_DNA"/>
</dbReference>
<dbReference type="GO" id="GO:0046872">
    <property type="term" value="F:metal ion binding"/>
    <property type="evidence" value="ECO:0007669"/>
    <property type="project" value="UniProtKB-KW"/>
</dbReference>
<dbReference type="Gene3D" id="3.40.140.10">
    <property type="entry name" value="Cytidine Deaminase, domain 2"/>
    <property type="match status" value="1"/>
</dbReference>
<dbReference type="GO" id="GO:0006508">
    <property type="term" value="P:proteolysis"/>
    <property type="evidence" value="ECO:0007669"/>
    <property type="project" value="UniProtKB-KW"/>
</dbReference>
<reference evidence="7 8" key="1">
    <citation type="submission" date="2020-02" db="EMBL/GenBank/DDBJ databases">
        <title>Complete genome sequence of Flavobacteriaceae bacterium.</title>
        <authorList>
            <person name="Kim S.-J."/>
            <person name="Kim Y.-S."/>
            <person name="Kim K.-H."/>
        </authorList>
    </citation>
    <scope>NUCLEOTIDE SEQUENCE [LARGE SCALE GENOMIC DNA]</scope>
    <source>
        <strain evidence="7 8">RR4-40</strain>
    </source>
</reference>
<dbReference type="InterPro" id="IPR028090">
    <property type="entry name" value="JAB_dom_prok"/>
</dbReference>
<evidence type="ECO:0000259" key="6">
    <source>
        <dbReference type="Pfam" id="PF14464"/>
    </source>
</evidence>
<evidence type="ECO:0000256" key="1">
    <source>
        <dbReference type="ARBA" id="ARBA00022670"/>
    </source>
</evidence>
<evidence type="ECO:0000313" key="8">
    <source>
        <dbReference type="Proteomes" id="UP000505306"/>
    </source>
</evidence>
<evidence type="ECO:0000256" key="4">
    <source>
        <dbReference type="ARBA" id="ARBA00022833"/>
    </source>
</evidence>
<evidence type="ECO:0000256" key="5">
    <source>
        <dbReference type="ARBA" id="ARBA00023049"/>
    </source>
</evidence>
<evidence type="ECO:0000256" key="3">
    <source>
        <dbReference type="ARBA" id="ARBA00022801"/>
    </source>
</evidence>
<dbReference type="Pfam" id="PF14464">
    <property type="entry name" value="Prok-JAB"/>
    <property type="match status" value="1"/>
</dbReference>
<dbReference type="SUPFAM" id="SSF102712">
    <property type="entry name" value="JAB1/MPN domain"/>
    <property type="match status" value="1"/>
</dbReference>
<keyword evidence="3" id="KW-0378">Hydrolase</keyword>
<dbReference type="Proteomes" id="UP000505306">
    <property type="component" value="Chromosome"/>
</dbReference>
<protein>
    <submittedName>
        <fullName evidence="7">Peptidase</fullName>
    </submittedName>
</protein>
<gene>
    <name evidence="7" type="ORF">G5B37_06855</name>
</gene>
<dbReference type="KEGG" id="mgel:G5B37_06855"/>
<keyword evidence="4" id="KW-0862">Zinc</keyword>
<evidence type="ECO:0000313" key="7">
    <source>
        <dbReference type="EMBL" id="QIE59291.1"/>
    </source>
</evidence>
<name>A0A6G6GNL5_9FLAO</name>
<organism evidence="7 8">
    <name type="scientific">Rasiella rasia</name>
    <dbReference type="NCBI Taxonomy" id="2744027"/>
    <lineage>
        <taxon>Bacteria</taxon>
        <taxon>Pseudomonadati</taxon>
        <taxon>Bacteroidota</taxon>
        <taxon>Flavobacteriia</taxon>
        <taxon>Flavobacteriales</taxon>
        <taxon>Flavobacteriaceae</taxon>
        <taxon>Rasiella</taxon>
    </lineage>
</organism>
<proteinExistence type="predicted"/>
<dbReference type="RefSeq" id="WP_164679316.1">
    <property type="nucleotide sequence ID" value="NZ_CP049057.1"/>
</dbReference>
<dbReference type="GO" id="GO:0008237">
    <property type="term" value="F:metallopeptidase activity"/>
    <property type="evidence" value="ECO:0007669"/>
    <property type="project" value="UniProtKB-KW"/>
</dbReference>
<keyword evidence="1" id="KW-0645">Protease</keyword>
<keyword evidence="8" id="KW-1185">Reference proteome</keyword>